<dbReference type="GO" id="GO:0044780">
    <property type="term" value="P:bacterial-type flagellum assembly"/>
    <property type="evidence" value="ECO:0007669"/>
    <property type="project" value="InterPro"/>
</dbReference>
<dbReference type="AlphaFoldDB" id="A0A938Y081"/>
<keyword evidence="1" id="KW-0963">Cytoplasm</keyword>
<evidence type="ECO:0000256" key="2">
    <source>
        <dbReference type="ARBA" id="ARBA00022795"/>
    </source>
</evidence>
<gene>
    <name evidence="4" type="ORF">JOD01_003155</name>
</gene>
<keyword evidence="4" id="KW-0282">Flagellum</keyword>
<accession>A0A938Y081</accession>
<keyword evidence="5" id="KW-1185">Reference proteome</keyword>
<dbReference type="SUPFAM" id="SSF141457">
    <property type="entry name" value="BH3618-like"/>
    <property type="match status" value="1"/>
</dbReference>
<dbReference type="Proteomes" id="UP000717624">
    <property type="component" value="Unassembled WGS sequence"/>
</dbReference>
<evidence type="ECO:0000256" key="3">
    <source>
        <dbReference type="ARBA" id="ARBA00022845"/>
    </source>
</evidence>
<keyword evidence="3" id="KW-0810">Translation regulation</keyword>
<dbReference type="Pfam" id="PF02623">
    <property type="entry name" value="FliW"/>
    <property type="match status" value="1"/>
</dbReference>
<proteinExistence type="predicted"/>
<dbReference type="GO" id="GO:0006417">
    <property type="term" value="P:regulation of translation"/>
    <property type="evidence" value="ECO:0007669"/>
    <property type="project" value="UniProtKB-KW"/>
</dbReference>
<dbReference type="PANTHER" id="PTHR39190:SF1">
    <property type="entry name" value="FLAGELLAR ASSEMBLY FACTOR FLIW"/>
    <property type="match status" value="1"/>
</dbReference>
<comment type="caution">
    <text evidence="4">The sequence shown here is derived from an EMBL/GenBank/DDBJ whole genome shotgun (WGS) entry which is preliminary data.</text>
</comment>
<keyword evidence="2" id="KW-1005">Bacterial flagellum biogenesis</keyword>
<evidence type="ECO:0000313" key="5">
    <source>
        <dbReference type="Proteomes" id="UP000717624"/>
    </source>
</evidence>
<keyword evidence="4" id="KW-0969">Cilium</keyword>
<evidence type="ECO:0000256" key="1">
    <source>
        <dbReference type="ARBA" id="ARBA00022490"/>
    </source>
</evidence>
<dbReference type="InterPro" id="IPR024046">
    <property type="entry name" value="Flagellar_assmbl_FliW_dom_sf"/>
</dbReference>
<dbReference type="EMBL" id="JAFBEB010000012">
    <property type="protein sequence ID" value="MBM7591504.1"/>
    <property type="molecule type" value="Genomic_DNA"/>
</dbReference>
<dbReference type="Gene3D" id="2.30.290.10">
    <property type="entry name" value="BH3618-like"/>
    <property type="match status" value="1"/>
</dbReference>
<dbReference type="InterPro" id="IPR003775">
    <property type="entry name" value="Flagellar_assembly_factor_FliW"/>
</dbReference>
<evidence type="ECO:0000313" key="4">
    <source>
        <dbReference type="EMBL" id="MBM7591504.1"/>
    </source>
</evidence>
<protein>
    <submittedName>
        <fullName evidence="4">Flagellar assembly factor FliW</fullName>
    </submittedName>
</protein>
<dbReference type="PANTHER" id="PTHR39190">
    <property type="entry name" value="FLAGELLAR ASSEMBLY FACTOR FLIW"/>
    <property type="match status" value="1"/>
</dbReference>
<name>A0A938Y081_9BACL</name>
<organism evidence="4 5">
    <name type="scientific">Brevibacillus fulvus</name>
    <dbReference type="NCBI Taxonomy" id="1125967"/>
    <lineage>
        <taxon>Bacteria</taxon>
        <taxon>Bacillati</taxon>
        <taxon>Bacillota</taxon>
        <taxon>Bacilli</taxon>
        <taxon>Bacillales</taxon>
        <taxon>Paenibacillaceae</taxon>
        <taxon>Brevibacillus</taxon>
    </lineage>
</organism>
<reference evidence="4" key="1">
    <citation type="submission" date="2021-01" db="EMBL/GenBank/DDBJ databases">
        <title>Genomic Encyclopedia of Type Strains, Phase IV (KMG-IV): sequencing the most valuable type-strain genomes for metagenomic binning, comparative biology and taxonomic classification.</title>
        <authorList>
            <person name="Goeker M."/>
        </authorList>
    </citation>
    <scope>NUCLEOTIDE SEQUENCE</scope>
    <source>
        <strain evidence="4">DSM 25523</strain>
    </source>
</reference>
<keyword evidence="4" id="KW-0966">Cell projection</keyword>
<sequence>MKEDTALVVLNIVTIRPEGQVTVNLKAPIVINLENRMAKQIILNDDKYTIRQPLFTIGAKVANE</sequence>